<comment type="caution">
    <text evidence="2">The sequence shown here is derived from an EMBL/GenBank/DDBJ whole genome shotgun (WGS) entry which is preliminary data.</text>
</comment>
<organism evidence="2 3">
    <name type="scientific">Phakopsora pachyrhizi</name>
    <name type="common">Asian soybean rust disease fungus</name>
    <dbReference type="NCBI Taxonomy" id="170000"/>
    <lineage>
        <taxon>Eukaryota</taxon>
        <taxon>Fungi</taxon>
        <taxon>Dikarya</taxon>
        <taxon>Basidiomycota</taxon>
        <taxon>Pucciniomycotina</taxon>
        <taxon>Pucciniomycetes</taxon>
        <taxon>Pucciniales</taxon>
        <taxon>Phakopsoraceae</taxon>
        <taxon>Phakopsora</taxon>
    </lineage>
</organism>
<dbReference type="EMBL" id="CALTRL010005796">
    <property type="protein sequence ID" value="CAH7686497.1"/>
    <property type="molecule type" value="Genomic_DNA"/>
</dbReference>
<evidence type="ECO:0000313" key="2">
    <source>
        <dbReference type="EMBL" id="CAH7686497.1"/>
    </source>
</evidence>
<dbReference type="AlphaFoldDB" id="A0AAV0BIK9"/>
<reference evidence="2" key="1">
    <citation type="submission" date="2022-06" db="EMBL/GenBank/DDBJ databases">
        <authorList>
            <consortium name="SYNGENTA / RWTH Aachen University"/>
        </authorList>
    </citation>
    <scope>NUCLEOTIDE SEQUENCE</scope>
</reference>
<evidence type="ECO:0000256" key="1">
    <source>
        <dbReference type="SAM" id="MobiDB-lite"/>
    </source>
</evidence>
<accession>A0AAV0BIK9</accession>
<dbReference type="Proteomes" id="UP001153365">
    <property type="component" value="Unassembled WGS sequence"/>
</dbReference>
<sequence length="82" mass="8824">MPLFFGWEDKGKTSVLIGRGGAGNMLIRRITSTPNGGHRTDWATQINQDLTVEEELVTFVETDGVSSAESSPACGTEELVNP</sequence>
<proteinExistence type="predicted"/>
<keyword evidence="3" id="KW-1185">Reference proteome</keyword>
<evidence type="ECO:0000313" key="3">
    <source>
        <dbReference type="Proteomes" id="UP001153365"/>
    </source>
</evidence>
<gene>
    <name evidence="2" type="ORF">PPACK8108_LOCUS21150</name>
</gene>
<feature type="region of interest" description="Disordered" evidence="1">
    <location>
        <begin position="63"/>
        <end position="82"/>
    </location>
</feature>
<name>A0AAV0BIK9_PHAPC</name>
<protein>
    <submittedName>
        <fullName evidence="2">Expressed protein</fullName>
    </submittedName>
</protein>